<dbReference type="InterPro" id="IPR036388">
    <property type="entry name" value="WH-like_DNA-bd_sf"/>
</dbReference>
<protein>
    <submittedName>
        <fullName evidence="8">RNA polymerase sigma-70 factor (ECF subfamily)</fullName>
    </submittedName>
</protein>
<gene>
    <name evidence="8" type="ORF">J2S10_005304</name>
</gene>
<dbReference type="InterPro" id="IPR013324">
    <property type="entry name" value="RNA_pol_sigma_r3/r4-like"/>
</dbReference>
<evidence type="ECO:0000256" key="1">
    <source>
        <dbReference type="ARBA" id="ARBA00010641"/>
    </source>
</evidence>
<dbReference type="InterPro" id="IPR014284">
    <property type="entry name" value="RNA_pol_sigma-70_dom"/>
</dbReference>
<sequence>MKDKSDYELMKLVNKKHRPALEEIYDRYVRLIYSFVFKFTQGNEEKTKEIIQLVFLRLWMTKSAYDTSKGEFVNWLLTITRNICIDYIRKDSKENLNRMWAEPMNSGHQFELEDPRNEIEDKINNTEIQEAKNKLSQSQKRLIDLFYWRGYSLNEIAQMEDEPLGTVKNRLHQSLKKLRKYLTPGGRINGEEM</sequence>
<feature type="domain" description="RNA polymerase sigma-70 region 4" evidence="7">
    <location>
        <begin position="134"/>
        <end position="180"/>
    </location>
</feature>
<keyword evidence="5" id="KW-0804">Transcription</keyword>
<feature type="domain" description="RNA polymerase sigma-70 region 2" evidence="6">
    <location>
        <begin position="24"/>
        <end position="93"/>
    </location>
</feature>
<evidence type="ECO:0000256" key="2">
    <source>
        <dbReference type="ARBA" id="ARBA00023015"/>
    </source>
</evidence>
<keyword evidence="4" id="KW-0238">DNA-binding</keyword>
<evidence type="ECO:0000313" key="9">
    <source>
        <dbReference type="Proteomes" id="UP001224122"/>
    </source>
</evidence>
<keyword evidence="9" id="KW-1185">Reference proteome</keyword>
<dbReference type="SUPFAM" id="SSF88946">
    <property type="entry name" value="Sigma2 domain of RNA polymerase sigma factors"/>
    <property type="match status" value="1"/>
</dbReference>
<dbReference type="EMBL" id="JAUSTW010000016">
    <property type="protein sequence ID" value="MDQ0202075.1"/>
    <property type="molecule type" value="Genomic_DNA"/>
</dbReference>
<dbReference type="InterPro" id="IPR007630">
    <property type="entry name" value="RNA_pol_sigma70_r4"/>
</dbReference>
<dbReference type="Pfam" id="PF04545">
    <property type="entry name" value="Sigma70_r4"/>
    <property type="match status" value="1"/>
</dbReference>
<dbReference type="InterPro" id="IPR007627">
    <property type="entry name" value="RNA_pol_sigma70_r2"/>
</dbReference>
<comment type="similarity">
    <text evidence="1">Belongs to the sigma-70 factor family. ECF subfamily.</text>
</comment>
<dbReference type="Proteomes" id="UP001224122">
    <property type="component" value="Unassembled WGS sequence"/>
</dbReference>
<dbReference type="NCBIfam" id="TIGR02937">
    <property type="entry name" value="sigma70-ECF"/>
    <property type="match status" value="1"/>
</dbReference>
<accession>A0ABT9Y2M6</accession>
<dbReference type="RefSeq" id="WP_307413939.1">
    <property type="nucleotide sequence ID" value="NZ_JAUSTW010000016.1"/>
</dbReference>
<evidence type="ECO:0000256" key="3">
    <source>
        <dbReference type="ARBA" id="ARBA00023082"/>
    </source>
</evidence>
<dbReference type="InterPro" id="IPR013325">
    <property type="entry name" value="RNA_pol_sigma_r2"/>
</dbReference>
<dbReference type="Pfam" id="PF04542">
    <property type="entry name" value="Sigma70_r2"/>
    <property type="match status" value="1"/>
</dbReference>
<evidence type="ECO:0000256" key="4">
    <source>
        <dbReference type="ARBA" id="ARBA00023125"/>
    </source>
</evidence>
<dbReference type="CDD" id="cd06171">
    <property type="entry name" value="Sigma70_r4"/>
    <property type="match status" value="1"/>
</dbReference>
<dbReference type="Gene3D" id="1.10.1740.10">
    <property type="match status" value="1"/>
</dbReference>
<dbReference type="PANTHER" id="PTHR43133:SF62">
    <property type="entry name" value="RNA POLYMERASE SIGMA FACTOR SIGZ"/>
    <property type="match status" value="1"/>
</dbReference>
<proteinExistence type="inferred from homology"/>
<dbReference type="SUPFAM" id="SSF88659">
    <property type="entry name" value="Sigma3 and sigma4 domains of RNA polymerase sigma factors"/>
    <property type="match status" value="1"/>
</dbReference>
<evidence type="ECO:0000259" key="6">
    <source>
        <dbReference type="Pfam" id="PF04542"/>
    </source>
</evidence>
<dbReference type="PANTHER" id="PTHR43133">
    <property type="entry name" value="RNA POLYMERASE ECF-TYPE SIGMA FACTO"/>
    <property type="match status" value="1"/>
</dbReference>
<comment type="caution">
    <text evidence="8">The sequence shown here is derived from an EMBL/GenBank/DDBJ whole genome shotgun (WGS) entry which is preliminary data.</text>
</comment>
<dbReference type="Gene3D" id="1.10.10.10">
    <property type="entry name" value="Winged helix-like DNA-binding domain superfamily/Winged helix DNA-binding domain"/>
    <property type="match status" value="1"/>
</dbReference>
<keyword evidence="2" id="KW-0805">Transcription regulation</keyword>
<evidence type="ECO:0000256" key="5">
    <source>
        <dbReference type="ARBA" id="ARBA00023163"/>
    </source>
</evidence>
<evidence type="ECO:0000259" key="7">
    <source>
        <dbReference type="Pfam" id="PF04545"/>
    </source>
</evidence>
<name>A0ABT9Y2M6_9BACI</name>
<keyword evidence="3" id="KW-0731">Sigma factor</keyword>
<dbReference type="InterPro" id="IPR039425">
    <property type="entry name" value="RNA_pol_sigma-70-like"/>
</dbReference>
<evidence type="ECO:0000313" key="8">
    <source>
        <dbReference type="EMBL" id="MDQ0202075.1"/>
    </source>
</evidence>
<reference evidence="8 9" key="1">
    <citation type="submission" date="2023-07" db="EMBL/GenBank/DDBJ databases">
        <title>Genomic Encyclopedia of Type Strains, Phase IV (KMG-IV): sequencing the most valuable type-strain genomes for metagenomic binning, comparative biology and taxonomic classification.</title>
        <authorList>
            <person name="Goeker M."/>
        </authorList>
    </citation>
    <scope>NUCLEOTIDE SEQUENCE [LARGE SCALE GENOMIC DNA]</scope>
    <source>
        <strain evidence="8 9">DSM 27594</strain>
    </source>
</reference>
<organism evidence="8 9">
    <name type="scientific">Neobacillus ginsengisoli</name>
    <dbReference type="NCBI Taxonomy" id="904295"/>
    <lineage>
        <taxon>Bacteria</taxon>
        <taxon>Bacillati</taxon>
        <taxon>Bacillota</taxon>
        <taxon>Bacilli</taxon>
        <taxon>Bacillales</taxon>
        <taxon>Bacillaceae</taxon>
        <taxon>Neobacillus</taxon>
    </lineage>
</organism>